<protein>
    <submittedName>
        <fullName evidence="1">Toxin HigB-2</fullName>
    </submittedName>
</protein>
<proteinExistence type="predicted"/>
<sequence>MCWLTCSPHTKMRKRYECVIDVYANDVYMMTKLQTVVELPEFQRRAKAIMSDEEREAAIVWIAENPEAGTSLGGGLRKVRIPREGGGKRGGFRTIYVFGGRHMPIFLVTAFAKNDKANLTTKEQAVAVELSKEIVSMWSDKQ</sequence>
<name>A0ABY3ZRE2_9RHOB</name>
<keyword evidence="1" id="KW-0614">Plasmid</keyword>
<evidence type="ECO:0000313" key="2">
    <source>
        <dbReference type="Proteomes" id="UP000831019"/>
    </source>
</evidence>
<organism evidence="1 2">
    <name type="scientific">Sulfitobacter dubius</name>
    <dbReference type="NCBI Taxonomy" id="218673"/>
    <lineage>
        <taxon>Bacteria</taxon>
        <taxon>Pseudomonadati</taxon>
        <taxon>Pseudomonadota</taxon>
        <taxon>Alphaproteobacteria</taxon>
        <taxon>Rhodobacterales</taxon>
        <taxon>Roseobacteraceae</taxon>
        <taxon>Sulfitobacter</taxon>
    </lineage>
</organism>
<geneLocation type="plasmid" evidence="1 2">
    <name>pDSM109990_e</name>
</geneLocation>
<gene>
    <name evidence="1" type="primary">higB-2</name>
    <name evidence="1" type="ORF">DSM109990_04084</name>
</gene>
<dbReference type="Proteomes" id="UP000831019">
    <property type="component" value="Plasmid pDSM109990_e"/>
</dbReference>
<evidence type="ECO:0000313" key="1">
    <source>
        <dbReference type="EMBL" id="UOA17185.1"/>
    </source>
</evidence>
<dbReference type="InterPro" id="IPR009387">
    <property type="entry name" value="HigB-2"/>
</dbReference>
<dbReference type="Pfam" id="PF06296">
    <property type="entry name" value="RelE"/>
    <property type="match status" value="1"/>
</dbReference>
<keyword evidence="2" id="KW-1185">Reference proteome</keyword>
<dbReference type="EMBL" id="CP085149">
    <property type="protein sequence ID" value="UOA17185.1"/>
    <property type="molecule type" value="Genomic_DNA"/>
</dbReference>
<accession>A0ABY3ZRE2</accession>
<reference evidence="2" key="1">
    <citation type="journal article" date="2022" name="Microorganisms">
        <title>Beyond the ABCs#Discovery of Three New Plasmid Types in Rhodobacterales (RepQ, RepY, RepW).</title>
        <authorList>
            <person name="Freese H.M."/>
            <person name="Ringel V."/>
            <person name="Overmann J."/>
            <person name="Petersen J."/>
        </authorList>
    </citation>
    <scope>NUCLEOTIDE SEQUENCE [LARGE SCALE GENOMIC DNA]</scope>
    <source>
        <strain evidence="2">DSM 109990</strain>
        <plasmid evidence="2">pDSM109990_e</plasmid>
    </source>
</reference>